<dbReference type="EMBL" id="CP108222">
    <property type="protein sequence ID" value="WTT17695.1"/>
    <property type="molecule type" value="Genomic_DNA"/>
</dbReference>
<dbReference type="PANTHER" id="PTHR30461">
    <property type="entry name" value="DNA-INVERTASE FROM LAMBDOID PROPHAGE"/>
    <property type="match status" value="1"/>
</dbReference>
<dbReference type="InterPro" id="IPR011109">
    <property type="entry name" value="DNA_bind_recombinase_dom"/>
</dbReference>
<dbReference type="GO" id="GO:0003677">
    <property type="term" value="F:DNA binding"/>
    <property type="evidence" value="ECO:0007669"/>
    <property type="project" value="InterPro"/>
</dbReference>
<dbReference type="SMART" id="SM00857">
    <property type="entry name" value="Resolvase"/>
    <property type="match status" value="1"/>
</dbReference>
<organism evidence="3">
    <name type="scientific">Streptomyces sp. NBC_00093</name>
    <dbReference type="NCBI Taxonomy" id="2975649"/>
    <lineage>
        <taxon>Bacteria</taxon>
        <taxon>Bacillati</taxon>
        <taxon>Actinomycetota</taxon>
        <taxon>Actinomycetes</taxon>
        <taxon>Kitasatosporales</taxon>
        <taxon>Streptomycetaceae</taxon>
        <taxon>Streptomyces</taxon>
    </lineage>
</organism>
<dbReference type="InterPro" id="IPR036162">
    <property type="entry name" value="Resolvase-like_N_sf"/>
</dbReference>
<feature type="domain" description="Resolvase/invertase-type recombinase catalytic" evidence="1">
    <location>
        <begin position="19"/>
        <end position="168"/>
    </location>
</feature>
<dbReference type="PANTHER" id="PTHR30461:SF23">
    <property type="entry name" value="DNA RECOMBINASE-RELATED"/>
    <property type="match status" value="1"/>
</dbReference>
<sequence length="506" mass="55936">MTPHLRSAIDVAADRPRLRAVIYCRISQDRTGAGLGVDRQQEDCEALAERNGWDVVETYIDNDVSAYRKGKKRPDYQRMMADLDQGTATIVIAWHTDRLHRSVTELEGYIDLCEKRGVSTYTVQAGELDLATPTGRMVARMLGNVARYESEHKGTRVARARQQKAMAGEWAGGTRPFGWGVPTGEMRKQTDRKTGDEVEVPVLDMTKVVPEEAEALLLWTDTILSGGSIRGLVQWCADKGLTTTRGNRITHVDMRDMLMRPRNAGIAVYRGEEVGRGQWKAIVPEEKFRAVVAVLTDPSRRTTPGAQPKWLGSMLFRCGHGSGCGELVKVTQSGGRRYPSYRCVTGHAGGRRAELVNQYVEDTLVERLSRDDAHDLLLPGPGDVDVPALQAEEELIRGRMRDLGGLFGAGQLELAPFTEGMDAARGQLEGITVQLGRAATRDPLVDLVGAPDVRKAWKALGLDRQRNVLRAALEVTLTTPRQGRMPDGGYFDYDAVVFRWKRGAPS</sequence>
<dbReference type="Pfam" id="PF07508">
    <property type="entry name" value="Recombinase"/>
    <property type="match status" value="1"/>
</dbReference>
<dbReference type="InterPro" id="IPR050639">
    <property type="entry name" value="SSR_resolvase"/>
</dbReference>
<dbReference type="Gene3D" id="3.40.50.1390">
    <property type="entry name" value="Resolvase, N-terminal catalytic domain"/>
    <property type="match status" value="1"/>
</dbReference>
<evidence type="ECO:0000259" key="1">
    <source>
        <dbReference type="PROSITE" id="PS51736"/>
    </source>
</evidence>
<protein>
    <submittedName>
        <fullName evidence="3">Recombinase family protein</fullName>
    </submittedName>
</protein>
<gene>
    <name evidence="3" type="ORF">OHA22_20210</name>
</gene>
<dbReference type="SUPFAM" id="SSF53041">
    <property type="entry name" value="Resolvase-like"/>
    <property type="match status" value="1"/>
</dbReference>
<evidence type="ECO:0000259" key="2">
    <source>
        <dbReference type="PROSITE" id="PS51737"/>
    </source>
</evidence>
<dbReference type="InterPro" id="IPR038109">
    <property type="entry name" value="DNA_bind_recomb_sf"/>
</dbReference>
<evidence type="ECO:0000313" key="3">
    <source>
        <dbReference type="EMBL" id="WTT17695.1"/>
    </source>
</evidence>
<dbReference type="InterPro" id="IPR006119">
    <property type="entry name" value="Resolv_N"/>
</dbReference>
<dbReference type="PROSITE" id="PS51737">
    <property type="entry name" value="RECOMBINASE_DNA_BIND"/>
    <property type="match status" value="1"/>
</dbReference>
<dbReference type="Gene3D" id="3.90.1750.20">
    <property type="entry name" value="Putative Large Serine Recombinase, Chain B, Domain 2"/>
    <property type="match status" value="1"/>
</dbReference>
<name>A0AAU2A1E4_9ACTN</name>
<reference evidence="3" key="1">
    <citation type="submission" date="2022-10" db="EMBL/GenBank/DDBJ databases">
        <title>The complete genomes of actinobacterial strains from the NBC collection.</title>
        <authorList>
            <person name="Joergensen T.S."/>
            <person name="Alvarez Arevalo M."/>
            <person name="Sterndorff E.B."/>
            <person name="Faurdal D."/>
            <person name="Vuksanovic O."/>
            <person name="Mourched A.-S."/>
            <person name="Charusanti P."/>
            <person name="Shaw S."/>
            <person name="Blin K."/>
            <person name="Weber T."/>
        </authorList>
    </citation>
    <scope>NUCLEOTIDE SEQUENCE</scope>
    <source>
        <strain evidence="3">NBC_00093</strain>
    </source>
</reference>
<feature type="domain" description="Recombinase" evidence="2">
    <location>
        <begin position="193"/>
        <end position="301"/>
    </location>
</feature>
<proteinExistence type="predicted"/>
<dbReference type="AlphaFoldDB" id="A0AAU2A1E4"/>
<dbReference type="GO" id="GO:0000150">
    <property type="term" value="F:DNA strand exchange activity"/>
    <property type="evidence" value="ECO:0007669"/>
    <property type="project" value="InterPro"/>
</dbReference>
<accession>A0AAU2A1E4</accession>
<dbReference type="Pfam" id="PF00239">
    <property type="entry name" value="Resolvase"/>
    <property type="match status" value="1"/>
</dbReference>
<dbReference type="CDD" id="cd00338">
    <property type="entry name" value="Ser_Recombinase"/>
    <property type="match status" value="1"/>
</dbReference>
<dbReference type="PROSITE" id="PS51736">
    <property type="entry name" value="RECOMBINASES_3"/>
    <property type="match status" value="1"/>
</dbReference>